<comment type="caution">
    <text evidence="1">The sequence shown here is derived from an EMBL/GenBank/DDBJ whole genome shotgun (WGS) entry which is preliminary data.</text>
</comment>
<dbReference type="InterPro" id="IPR011048">
    <property type="entry name" value="Haem_d1_sf"/>
</dbReference>
<dbReference type="SUPFAM" id="SSF51004">
    <property type="entry name" value="C-terminal (heme d1) domain of cytochrome cd1-nitrite reductase"/>
    <property type="match status" value="1"/>
</dbReference>
<dbReference type="EMBL" id="JANRHA010000002">
    <property type="protein sequence ID" value="MDG3013823.1"/>
    <property type="molecule type" value="Genomic_DNA"/>
</dbReference>
<gene>
    <name evidence="1" type="ORF">NVS88_04535</name>
</gene>
<protein>
    <submittedName>
        <fullName evidence="1">Uncharacterized protein</fullName>
    </submittedName>
</protein>
<accession>A0A9X4RCP8</accession>
<evidence type="ECO:0000313" key="1">
    <source>
        <dbReference type="EMBL" id="MDG3013823.1"/>
    </source>
</evidence>
<reference evidence="1" key="1">
    <citation type="submission" date="2022-08" db="EMBL/GenBank/DDBJ databases">
        <title>Genome analysis of Corynebacteriales strain.</title>
        <authorList>
            <person name="Lee S.D."/>
        </authorList>
    </citation>
    <scope>NUCLEOTIDE SEQUENCE</scope>
    <source>
        <strain evidence="1">D3-21</strain>
    </source>
</reference>
<dbReference type="RefSeq" id="WP_332519307.1">
    <property type="nucleotide sequence ID" value="NZ_JANRHA010000002.1"/>
</dbReference>
<dbReference type="AlphaFoldDB" id="A0A9X4RCP8"/>
<dbReference type="InterPro" id="IPR015943">
    <property type="entry name" value="WD40/YVTN_repeat-like_dom_sf"/>
</dbReference>
<evidence type="ECO:0000313" key="2">
    <source>
        <dbReference type="Proteomes" id="UP001152755"/>
    </source>
</evidence>
<organism evidence="1 2">
    <name type="scientific">Speluncibacter jeojiensis</name>
    <dbReference type="NCBI Taxonomy" id="2710754"/>
    <lineage>
        <taxon>Bacteria</taxon>
        <taxon>Bacillati</taxon>
        <taxon>Actinomycetota</taxon>
        <taxon>Actinomycetes</taxon>
        <taxon>Mycobacteriales</taxon>
        <taxon>Speluncibacteraceae</taxon>
        <taxon>Speluncibacter</taxon>
    </lineage>
</organism>
<dbReference type="Proteomes" id="UP001152755">
    <property type="component" value="Unassembled WGS sequence"/>
</dbReference>
<dbReference type="Gene3D" id="2.130.10.10">
    <property type="entry name" value="YVTN repeat-like/Quinoprotein amine dehydrogenase"/>
    <property type="match status" value="1"/>
</dbReference>
<sequence length="344" mass="35210">MGGAGCVRPVLSAAAIASAVVAGCAAPGSSFEADPAVVSTATGTALHSPVWSYREHALVALTDDHRLVTVTDPEGSRRPVTRTSAPLGAGRDIEISELDDRHVFVPQPGAGRVAVVDLDGLRPVGALTAGPAPAYLAQDAGARLLLALSADGTHVTAVNLHRRTALATAEVPGDAQSTIDGANRGDVVEYHLYGPGEIGYYKGAGSPPPLRGTYAVTAEAAAGDGAKVTRTYVAGPGSRELLAVDVQRGGDGLQVVGHAVLPAPIRFLGTDDTRIYAATDRGLVVLQSASFTGYRNSTIPVIRTISLADRLGGAAVSGMAIGPHRVYLTVRGQDRVLGVAKPRL</sequence>
<keyword evidence="2" id="KW-1185">Reference proteome</keyword>
<proteinExistence type="predicted"/>
<name>A0A9X4RCP8_9ACTN</name>